<dbReference type="NCBIfam" id="NF004489">
    <property type="entry name" value="PRK05819.1"/>
    <property type="match status" value="1"/>
</dbReference>
<comment type="similarity">
    <text evidence="1 5">Belongs to the PNP/UDP phosphorylase family.</text>
</comment>
<dbReference type="HAMAP" id="MF_01627">
    <property type="entry name" value="Pur_nucleosid_phosp"/>
    <property type="match status" value="1"/>
</dbReference>
<dbReference type="GO" id="GO:0005829">
    <property type="term" value="C:cytosol"/>
    <property type="evidence" value="ECO:0007669"/>
    <property type="project" value="TreeGrafter"/>
</dbReference>
<dbReference type="Pfam" id="PF01048">
    <property type="entry name" value="PNP_UDP_1"/>
    <property type="match status" value="1"/>
</dbReference>
<dbReference type="NCBIfam" id="NF009914">
    <property type="entry name" value="PRK13374.1"/>
    <property type="match status" value="1"/>
</dbReference>
<dbReference type="EMBL" id="QRTP01000012">
    <property type="protein sequence ID" value="RGQ83484.1"/>
    <property type="molecule type" value="Genomic_DNA"/>
</dbReference>
<feature type="site" description="Important for catalytic activity" evidence="5">
    <location>
        <position position="219"/>
    </location>
</feature>
<evidence type="ECO:0000256" key="5">
    <source>
        <dbReference type="HAMAP-Rule" id="MF_01627"/>
    </source>
</evidence>
<evidence type="ECO:0000256" key="4">
    <source>
        <dbReference type="ARBA" id="ARBA00048447"/>
    </source>
</evidence>
<dbReference type="InterPro" id="IPR018016">
    <property type="entry name" value="Nucleoside_phosphorylase_CS"/>
</dbReference>
<comment type="catalytic activity">
    <reaction evidence="5">
        <text>a purine 2'-deoxy-D-ribonucleoside + phosphate = a purine nucleobase + 2-deoxy-alpha-D-ribose 1-phosphate</text>
        <dbReference type="Rhea" id="RHEA:36431"/>
        <dbReference type="ChEBI" id="CHEBI:26386"/>
        <dbReference type="ChEBI" id="CHEBI:43474"/>
        <dbReference type="ChEBI" id="CHEBI:57259"/>
        <dbReference type="ChEBI" id="CHEBI:142361"/>
        <dbReference type="EC" id="2.4.2.1"/>
    </reaction>
</comment>
<protein>
    <recommendedName>
        <fullName evidence="5">Purine nucleoside phosphorylase DeoD-type</fullName>
        <shortName evidence="5">PNP</shortName>
        <ecNumber evidence="5">2.4.2.1</ecNumber>
    </recommendedName>
</protein>
<feature type="binding site" description="in other chain" evidence="5">
    <location>
        <begin position="205"/>
        <end position="206"/>
    </location>
    <ligand>
        <name>a purine D-ribonucleoside</name>
        <dbReference type="ChEBI" id="CHEBI:142355"/>
        <note>ligand shared between dimeric partners</note>
    </ligand>
</feature>
<dbReference type="Gene3D" id="3.40.50.1580">
    <property type="entry name" value="Nucleoside phosphorylase domain"/>
    <property type="match status" value="1"/>
</dbReference>
<organism evidence="7 8">
    <name type="scientific">Megamonas rupellensis</name>
    <dbReference type="NCBI Taxonomy" id="491921"/>
    <lineage>
        <taxon>Bacteria</taxon>
        <taxon>Bacillati</taxon>
        <taxon>Bacillota</taxon>
        <taxon>Negativicutes</taxon>
        <taxon>Selenomonadales</taxon>
        <taxon>Selenomonadaceae</taxon>
        <taxon>Megamonas</taxon>
    </lineage>
</organism>
<dbReference type="PANTHER" id="PTHR43691">
    <property type="entry name" value="URIDINE PHOSPHORYLASE"/>
    <property type="match status" value="1"/>
</dbReference>
<evidence type="ECO:0000256" key="1">
    <source>
        <dbReference type="ARBA" id="ARBA00010456"/>
    </source>
</evidence>
<reference evidence="7 8" key="1">
    <citation type="submission" date="2018-08" db="EMBL/GenBank/DDBJ databases">
        <title>A genome reference for cultivated species of the human gut microbiota.</title>
        <authorList>
            <person name="Zou Y."/>
            <person name="Xue W."/>
            <person name="Luo G."/>
        </authorList>
    </citation>
    <scope>NUCLEOTIDE SEQUENCE [LARGE SCALE GENOMIC DNA]</scope>
    <source>
        <strain evidence="7 8">AF27-12</strain>
    </source>
</reference>
<dbReference type="InterPro" id="IPR000845">
    <property type="entry name" value="Nucleoside_phosphorylase_d"/>
</dbReference>
<sequence length="236" mass="26182">MNTPHIKLENNARIAESILLPGDPLRAKFIAENFLENAQRFNSVRNMFGYTGEYKGKLVSVMGTGMGMPSMALYSYELIKFFDVKRLIRIGTCGAMQKNMNLYDVVLAMGAATDSNYASQYNLPGTLPAIASFNLLKDAEATCEKHAQTSHVGNVLSSDFFYNADADALKKWMDLNVLAVDMETAALYWNAIYLGVEALSIMTVSDHIITGEKTTPEERQTSFTKMMDIALEVATR</sequence>
<comment type="caution">
    <text evidence="7">The sequence shown here is derived from an EMBL/GenBank/DDBJ whole genome shotgun (WGS) entry which is preliminary data.</text>
</comment>
<dbReference type="AlphaFoldDB" id="A0A412CEM4"/>
<feature type="binding site" evidence="5">
    <location>
        <position position="45"/>
    </location>
    <ligand>
        <name>phosphate</name>
        <dbReference type="ChEBI" id="CHEBI:43474"/>
        <note>ligand shared between dimeric partners</note>
    </ligand>
</feature>
<evidence type="ECO:0000313" key="7">
    <source>
        <dbReference type="EMBL" id="RGQ83484.1"/>
    </source>
</evidence>
<feature type="binding site" description="in other chain" evidence="5">
    <location>
        <begin position="181"/>
        <end position="183"/>
    </location>
    <ligand>
        <name>a purine D-ribonucleoside</name>
        <dbReference type="ChEBI" id="CHEBI:142355"/>
        <note>ligand shared between dimeric partners</note>
    </ligand>
</feature>
<feature type="binding site" description="in other chain" evidence="5">
    <location>
        <position position="22"/>
    </location>
    <ligand>
        <name>phosphate</name>
        <dbReference type="ChEBI" id="CHEBI:43474"/>
        <note>ligand shared between dimeric partners</note>
    </ligand>
</feature>
<feature type="binding site" description="in other chain" evidence="5">
    <location>
        <position position="26"/>
    </location>
    <ligand>
        <name>phosphate</name>
        <dbReference type="ChEBI" id="CHEBI:43474"/>
        <note>ligand shared between dimeric partners</note>
    </ligand>
</feature>
<dbReference type="GO" id="GO:0004731">
    <property type="term" value="F:purine-nucleoside phosphorylase activity"/>
    <property type="evidence" value="ECO:0007669"/>
    <property type="project" value="UniProtKB-UniRule"/>
</dbReference>
<feature type="binding site" evidence="5">
    <location>
        <position position="5"/>
    </location>
    <ligand>
        <name>a purine D-ribonucleoside</name>
        <dbReference type="ChEBI" id="CHEBI:142355"/>
        <note>ligand shared between dimeric partners</note>
    </ligand>
</feature>
<dbReference type="PROSITE" id="PS01232">
    <property type="entry name" value="PNP_UDP_1"/>
    <property type="match status" value="1"/>
</dbReference>
<comment type="catalytic activity">
    <reaction evidence="4">
        <text>uridine + phosphate = alpha-D-ribose 1-phosphate + uracil</text>
        <dbReference type="Rhea" id="RHEA:24388"/>
        <dbReference type="ChEBI" id="CHEBI:16704"/>
        <dbReference type="ChEBI" id="CHEBI:17568"/>
        <dbReference type="ChEBI" id="CHEBI:43474"/>
        <dbReference type="ChEBI" id="CHEBI:57720"/>
        <dbReference type="EC" id="2.4.2.3"/>
    </reaction>
</comment>
<feature type="binding site" description="in other chain" evidence="5">
    <location>
        <begin position="89"/>
        <end position="92"/>
    </location>
    <ligand>
        <name>phosphate</name>
        <dbReference type="ChEBI" id="CHEBI:43474"/>
        <note>ligand shared between dimeric partners</note>
    </ligand>
</feature>
<dbReference type="GO" id="GO:0006152">
    <property type="term" value="P:purine nucleoside catabolic process"/>
    <property type="evidence" value="ECO:0007669"/>
    <property type="project" value="TreeGrafter"/>
</dbReference>
<dbReference type="Proteomes" id="UP000286147">
    <property type="component" value="Unassembled WGS sequence"/>
</dbReference>
<comment type="function">
    <text evidence="5">Catalyzes the reversible phosphorolytic breakdown of the N-glycosidic bond in the beta-(deoxy)ribonucleoside molecules, with the formation of the corresponding free purine bases and pentose-1-phosphate.</text>
</comment>
<comment type="catalytic activity">
    <reaction evidence="5">
        <text>a purine D-ribonucleoside + phosphate = a purine nucleobase + alpha-D-ribose 1-phosphate</text>
        <dbReference type="Rhea" id="RHEA:19805"/>
        <dbReference type="ChEBI" id="CHEBI:26386"/>
        <dbReference type="ChEBI" id="CHEBI:43474"/>
        <dbReference type="ChEBI" id="CHEBI:57720"/>
        <dbReference type="ChEBI" id="CHEBI:142355"/>
        <dbReference type="EC" id="2.4.2.1"/>
    </reaction>
</comment>
<dbReference type="InterPro" id="IPR004402">
    <property type="entry name" value="DeoD-type"/>
</dbReference>
<gene>
    <name evidence="5 7" type="primary">deoD</name>
    <name evidence="7" type="ORF">DWY77_06240</name>
</gene>
<proteinExistence type="inferred from homology"/>
<dbReference type="GO" id="GO:0004850">
    <property type="term" value="F:uridine phosphorylase activity"/>
    <property type="evidence" value="ECO:0007669"/>
    <property type="project" value="UniProtKB-EC"/>
</dbReference>
<dbReference type="PANTHER" id="PTHR43691:SF11">
    <property type="entry name" value="FI09636P-RELATED"/>
    <property type="match status" value="1"/>
</dbReference>
<evidence type="ECO:0000313" key="8">
    <source>
        <dbReference type="Proteomes" id="UP000286147"/>
    </source>
</evidence>
<keyword evidence="2 5" id="KW-0328">Glycosyltransferase</keyword>
<comment type="subunit">
    <text evidence="5">Homohexamer; trimer of homodimers.</text>
</comment>
<name>A0A412CEM4_9FIRM</name>
<dbReference type="SUPFAM" id="SSF53167">
    <property type="entry name" value="Purine and uridine phosphorylases"/>
    <property type="match status" value="1"/>
</dbReference>
<feature type="active site" description="Proton donor" evidence="5">
    <location>
        <position position="206"/>
    </location>
</feature>
<accession>A0A412CEM4</accession>
<dbReference type="NCBIfam" id="TIGR00107">
    <property type="entry name" value="deoD"/>
    <property type="match status" value="1"/>
</dbReference>
<evidence type="ECO:0000256" key="3">
    <source>
        <dbReference type="ARBA" id="ARBA00022679"/>
    </source>
</evidence>
<dbReference type="RefSeq" id="WP_118035951.1">
    <property type="nucleotide sequence ID" value="NZ_QRTP01000012.1"/>
</dbReference>
<evidence type="ECO:0000259" key="6">
    <source>
        <dbReference type="Pfam" id="PF01048"/>
    </source>
</evidence>
<keyword evidence="3 5" id="KW-0808">Transferase</keyword>
<dbReference type="EC" id="2.4.2.1" evidence="5"/>
<evidence type="ECO:0000256" key="2">
    <source>
        <dbReference type="ARBA" id="ARBA00022676"/>
    </source>
</evidence>
<dbReference type="CDD" id="cd09006">
    <property type="entry name" value="PNP_EcPNPI-like"/>
    <property type="match status" value="1"/>
</dbReference>
<dbReference type="InterPro" id="IPR035994">
    <property type="entry name" value="Nucleoside_phosphorylase_sf"/>
</dbReference>
<feature type="domain" description="Nucleoside phosphorylase" evidence="6">
    <location>
        <begin position="18"/>
        <end position="228"/>
    </location>
</feature>